<dbReference type="Gene3D" id="1.10.760.10">
    <property type="entry name" value="Cytochrome c-like domain"/>
    <property type="match status" value="1"/>
</dbReference>
<dbReference type="GO" id="GO:0020037">
    <property type="term" value="F:heme binding"/>
    <property type="evidence" value="ECO:0007669"/>
    <property type="project" value="InterPro"/>
</dbReference>
<evidence type="ECO:0000256" key="4">
    <source>
        <dbReference type="ARBA" id="ARBA00022982"/>
    </source>
</evidence>
<feature type="domain" description="Cytochrome c" evidence="8">
    <location>
        <begin position="56"/>
        <end position="136"/>
    </location>
</feature>
<keyword evidence="2 6" id="KW-0349">Heme</keyword>
<evidence type="ECO:0000256" key="2">
    <source>
        <dbReference type="ARBA" id="ARBA00022617"/>
    </source>
</evidence>
<evidence type="ECO:0000256" key="7">
    <source>
        <dbReference type="SAM" id="SignalP"/>
    </source>
</evidence>
<evidence type="ECO:0000313" key="10">
    <source>
        <dbReference type="Proteomes" id="UP000177445"/>
    </source>
</evidence>
<evidence type="ECO:0000256" key="1">
    <source>
        <dbReference type="ARBA" id="ARBA00022448"/>
    </source>
</evidence>
<evidence type="ECO:0000256" key="5">
    <source>
        <dbReference type="ARBA" id="ARBA00023004"/>
    </source>
</evidence>
<dbReference type="KEGG" id="msq:BKP64_13280"/>
<dbReference type="PRINTS" id="PR00607">
    <property type="entry name" value="CYTCHROMECIE"/>
</dbReference>
<dbReference type="PANTHER" id="PTHR40942">
    <property type="match status" value="1"/>
</dbReference>
<accession>A0A1D9GN38</accession>
<evidence type="ECO:0000259" key="8">
    <source>
        <dbReference type="PROSITE" id="PS51007"/>
    </source>
</evidence>
<dbReference type="GO" id="GO:0009055">
    <property type="term" value="F:electron transfer activity"/>
    <property type="evidence" value="ECO:0007669"/>
    <property type="project" value="InterPro"/>
</dbReference>
<name>A0A1D9GN38_9GAMM</name>
<keyword evidence="10" id="KW-1185">Reference proteome</keyword>
<dbReference type="InterPro" id="IPR036909">
    <property type="entry name" value="Cyt_c-like_dom_sf"/>
</dbReference>
<keyword evidence="1" id="KW-0813">Transport</keyword>
<dbReference type="STRING" id="1874317.BKP64_13280"/>
<dbReference type="SUPFAM" id="SSF46626">
    <property type="entry name" value="Cytochrome c"/>
    <property type="match status" value="1"/>
</dbReference>
<feature type="signal peptide" evidence="7">
    <location>
        <begin position="1"/>
        <end position="21"/>
    </location>
</feature>
<dbReference type="InterPro" id="IPR009056">
    <property type="entry name" value="Cyt_c-like_dom"/>
</dbReference>
<keyword evidence="5 6" id="KW-0408">Iron</keyword>
<dbReference type="GO" id="GO:0005506">
    <property type="term" value="F:iron ion binding"/>
    <property type="evidence" value="ECO:0007669"/>
    <property type="project" value="InterPro"/>
</dbReference>
<dbReference type="PROSITE" id="PS51007">
    <property type="entry name" value="CYTC"/>
    <property type="match status" value="1"/>
</dbReference>
<dbReference type="PANTHER" id="PTHR40942:SF4">
    <property type="entry name" value="CYTOCHROME C5"/>
    <property type="match status" value="1"/>
</dbReference>
<evidence type="ECO:0000256" key="6">
    <source>
        <dbReference type="PROSITE-ProRule" id="PRU00433"/>
    </source>
</evidence>
<proteinExistence type="predicted"/>
<sequence>MKRVLAVVLLGFGLTAGAALASVEDEIRARIEPVGKVCVQGDECGAAAAPTETASSGPRPGPEVYDAVCMACHTTGAAGAPVIGDTAAWAPRIDKGLETLVTHALNGFNAMPAKGGCASCPDEEIQNAVEHMVSQSK</sequence>
<feature type="chain" id="PRO_5009442101" evidence="7">
    <location>
        <begin position="22"/>
        <end position="137"/>
    </location>
</feature>
<dbReference type="Proteomes" id="UP000177445">
    <property type="component" value="Chromosome"/>
</dbReference>
<dbReference type="AlphaFoldDB" id="A0A1D9GN38"/>
<keyword evidence="3 6" id="KW-0479">Metal-binding</keyword>
<evidence type="ECO:0000256" key="3">
    <source>
        <dbReference type="ARBA" id="ARBA00022723"/>
    </source>
</evidence>
<gene>
    <name evidence="9" type="ORF">BKP64_13280</name>
</gene>
<reference evidence="9 10" key="1">
    <citation type="submission" date="2016-10" db="EMBL/GenBank/DDBJ databases">
        <title>Marinobacter salinus sp. nov., a moderately halophilic bacterium isolated from a tidal flat environment.</title>
        <authorList>
            <person name="Park S.-J."/>
        </authorList>
    </citation>
    <scope>NUCLEOTIDE SEQUENCE [LARGE SCALE GENOMIC DNA]</scope>
    <source>
        <strain evidence="9 10">Hb8</strain>
    </source>
</reference>
<dbReference type="Pfam" id="PF13442">
    <property type="entry name" value="Cytochrome_CBB3"/>
    <property type="match status" value="1"/>
</dbReference>
<organism evidence="9 10">
    <name type="scientific">Marinobacter salinus</name>
    <dbReference type="NCBI Taxonomy" id="1874317"/>
    <lineage>
        <taxon>Bacteria</taxon>
        <taxon>Pseudomonadati</taxon>
        <taxon>Pseudomonadota</taxon>
        <taxon>Gammaproteobacteria</taxon>
        <taxon>Pseudomonadales</taxon>
        <taxon>Marinobacteraceae</taxon>
        <taxon>Marinobacter</taxon>
    </lineage>
</organism>
<dbReference type="InterPro" id="IPR002323">
    <property type="entry name" value="Cyt_CIE"/>
</dbReference>
<dbReference type="OrthoDB" id="9814708at2"/>
<evidence type="ECO:0000313" key="9">
    <source>
        <dbReference type="EMBL" id="AOY89056.1"/>
    </source>
</evidence>
<keyword evidence="7" id="KW-0732">Signal</keyword>
<keyword evidence="4" id="KW-0249">Electron transport</keyword>
<dbReference type="RefSeq" id="WP_070970917.1">
    <property type="nucleotide sequence ID" value="NZ_CP017715.1"/>
</dbReference>
<protein>
    <submittedName>
        <fullName evidence="9">Cytochrome c5 family protein</fullName>
    </submittedName>
</protein>
<dbReference type="EMBL" id="CP017715">
    <property type="protein sequence ID" value="AOY89056.1"/>
    <property type="molecule type" value="Genomic_DNA"/>
</dbReference>